<keyword evidence="2" id="KW-1185">Reference proteome</keyword>
<dbReference type="EMBL" id="BAABJI010000002">
    <property type="protein sequence ID" value="GAA4914330.1"/>
    <property type="molecule type" value="Genomic_DNA"/>
</dbReference>
<evidence type="ECO:0000313" key="1">
    <source>
        <dbReference type="EMBL" id="GAA4914330.1"/>
    </source>
</evidence>
<dbReference type="RefSeq" id="WP_345330670.1">
    <property type="nucleotide sequence ID" value="NZ_BAABJI010000002.1"/>
</dbReference>
<name>A0ABP9FSH7_9SPHI</name>
<comment type="caution">
    <text evidence="1">The sequence shown here is derived from an EMBL/GenBank/DDBJ whole genome shotgun (WGS) entry which is preliminary data.</text>
</comment>
<dbReference type="Proteomes" id="UP001501436">
    <property type="component" value="Unassembled WGS sequence"/>
</dbReference>
<evidence type="ECO:0000313" key="2">
    <source>
        <dbReference type="Proteomes" id="UP001501436"/>
    </source>
</evidence>
<sequence length="65" mass="7250">MDKILFTQLTVGSLVAYPSGRQNYLVSAAHADYAVFKNARTSEYTLVLKNSPKTPDYFYSIKNAA</sequence>
<proteinExistence type="predicted"/>
<organism evidence="1 2">
    <name type="scientific">Mucilaginibacter defluvii</name>
    <dbReference type="NCBI Taxonomy" id="1196019"/>
    <lineage>
        <taxon>Bacteria</taxon>
        <taxon>Pseudomonadati</taxon>
        <taxon>Bacteroidota</taxon>
        <taxon>Sphingobacteriia</taxon>
        <taxon>Sphingobacteriales</taxon>
        <taxon>Sphingobacteriaceae</taxon>
        <taxon>Mucilaginibacter</taxon>
    </lineage>
</organism>
<accession>A0ABP9FSH7</accession>
<protein>
    <submittedName>
        <fullName evidence="1">Uncharacterized protein</fullName>
    </submittedName>
</protein>
<reference evidence="2" key="1">
    <citation type="journal article" date="2019" name="Int. J. Syst. Evol. Microbiol.">
        <title>The Global Catalogue of Microorganisms (GCM) 10K type strain sequencing project: providing services to taxonomists for standard genome sequencing and annotation.</title>
        <authorList>
            <consortium name="The Broad Institute Genomics Platform"/>
            <consortium name="The Broad Institute Genome Sequencing Center for Infectious Disease"/>
            <person name="Wu L."/>
            <person name="Ma J."/>
        </authorList>
    </citation>
    <scope>NUCLEOTIDE SEQUENCE [LARGE SCALE GENOMIC DNA]</scope>
    <source>
        <strain evidence="2">JCM 18283</strain>
    </source>
</reference>
<gene>
    <name evidence="1" type="ORF">GCM10023313_17100</name>
</gene>